<dbReference type="PIRSF" id="PIRSF002756">
    <property type="entry name" value="PstS"/>
    <property type="match status" value="1"/>
</dbReference>
<feature type="signal peptide" evidence="5">
    <location>
        <begin position="1"/>
        <end position="25"/>
    </location>
</feature>
<evidence type="ECO:0000313" key="7">
    <source>
        <dbReference type="EMBL" id="MDT9594769.1"/>
    </source>
</evidence>
<keyword evidence="5" id="KW-0732">Signal</keyword>
<evidence type="ECO:0000256" key="1">
    <source>
        <dbReference type="ARBA" id="ARBA00008725"/>
    </source>
</evidence>
<reference evidence="7 8" key="1">
    <citation type="submission" date="2023-08" db="EMBL/GenBank/DDBJ databases">
        <title>Nocardioides seae sp. nov., a bacterium isolated from a soil.</title>
        <authorList>
            <person name="Wang X."/>
        </authorList>
    </citation>
    <scope>NUCLEOTIDE SEQUENCE [LARGE SCALE GENOMIC DNA]</scope>
    <source>
        <strain evidence="7 8">YZH12</strain>
    </source>
</reference>
<keyword evidence="3 4" id="KW-0592">Phosphate transport</keyword>
<dbReference type="Pfam" id="PF12849">
    <property type="entry name" value="PBP_like_2"/>
    <property type="match status" value="1"/>
</dbReference>
<dbReference type="PROSITE" id="PS51257">
    <property type="entry name" value="PROKAR_LIPOPROTEIN"/>
    <property type="match status" value="1"/>
</dbReference>
<dbReference type="CDD" id="cd13565">
    <property type="entry name" value="PBP2_PstS"/>
    <property type="match status" value="1"/>
</dbReference>
<evidence type="ECO:0000313" key="8">
    <source>
        <dbReference type="Proteomes" id="UP001268542"/>
    </source>
</evidence>
<dbReference type="Proteomes" id="UP001268542">
    <property type="component" value="Unassembled WGS sequence"/>
</dbReference>
<dbReference type="SUPFAM" id="SSF53850">
    <property type="entry name" value="Periplasmic binding protein-like II"/>
    <property type="match status" value="1"/>
</dbReference>
<comment type="caution">
    <text evidence="7">The sequence shown here is derived from an EMBL/GenBank/DDBJ whole genome shotgun (WGS) entry which is preliminary data.</text>
</comment>
<dbReference type="NCBIfam" id="TIGR00975">
    <property type="entry name" value="3a0107s03"/>
    <property type="match status" value="1"/>
</dbReference>
<accession>A0ABU3Q072</accession>
<feature type="chain" id="PRO_5047219391" description="Phosphate-binding protein" evidence="5">
    <location>
        <begin position="26"/>
        <end position="369"/>
    </location>
</feature>
<keyword evidence="2 4" id="KW-0813">Transport</keyword>
<dbReference type="InterPro" id="IPR050962">
    <property type="entry name" value="Phosphate-bind_PstS"/>
</dbReference>
<dbReference type="PANTHER" id="PTHR42996:SF1">
    <property type="entry name" value="PHOSPHATE-BINDING PROTEIN PSTS"/>
    <property type="match status" value="1"/>
</dbReference>
<name>A0ABU3Q072_9ACTN</name>
<evidence type="ECO:0000256" key="5">
    <source>
        <dbReference type="SAM" id="SignalP"/>
    </source>
</evidence>
<evidence type="ECO:0000259" key="6">
    <source>
        <dbReference type="Pfam" id="PF12849"/>
    </source>
</evidence>
<dbReference type="RefSeq" id="WP_315734833.1">
    <property type="nucleotide sequence ID" value="NZ_JAVYII010000008.1"/>
</dbReference>
<organism evidence="7 8">
    <name type="scientific">Nocardioides imazamoxiresistens</name>
    <dbReference type="NCBI Taxonomy" id="3231893"/>
    <lineage>
        <taxon>Bacteria</taxon>
        <taxon>Bacillati</taxon>
        <taxon>Actinomycetota</taxon>
        <taxon>Actinomycetes</taxon>
        <taxon>Propionibacteriales</taxon>
        <taxon>Nocardioidaceae</taxon>
        <taxon>Nocardioides</taxon>
    </lineage>
</organism>
<dbReference type="EMBL" id="JAVYII010000008">
    <property type="protein sequence ID" value="MDT9594769.1"/>
    <property type="molecule type" value="Genomic_DNA"/>
</dbReference>
<evidence type="ECO:0000256" key="4">
    <source>
        <dbReference type="PIRNR" id="PIRNR002756"/>
    </source>
</evidence>
<gene>
    <name evidence="7" type="primary">pstS</name>
    <name evidence="7" type="ORF">RDV89_16905</name>
</gene>
<evidence type="ECO:0000256" key="3">
    <source>
        <dbReference type="ARBA" id="ARBA00022592"/>
    </source>
</evidence>
<dbReference type="InterPro" id="IPR005673">
    <property type="entry name" value="ABC_phos-bd_PstS"/>
</dbReference>
<dbReference type="InterPro" id="IPR024370">
    <property type="entry name" value="PBP_domain"/>
</dbReference>
<protein>
    <recommendedName>
        <fullName evidence="4">Phosphate-binding protein</fullName>
    </recommendedName>
</protein>
<sequence>MKRTSYSRYILPGVAALALTLSACGAGNEGGDSNGVTQEQQDAFAELSGTLNGAGASSQESVQNVWRANFQGAASDVTVNYDPVGSGGGREQFIDGGVAFAGSDAYLDDEELATATERCGGTSPIEIPAYVAPIGIAYNVPGVEDLQLSPETLAQIFNNQITNWNDPAIATDNPEATLPDLAINPVYRGDGSGTSENFTEYLAATTSWPHEASEDWPATGEAATGTSGVLEVVGGTEGSIGYADGAQVTEAGLPAAAIGVGEDFVAPTPEAAGAILEASTPVEGRDPEVDLAVDIDHTTQEAGTYPIVLASYLIACQSYDDANEAELVKGYLTYILSEEGQTSGNEDAGAAPLPDSIRETAAAVVEQIS</sequence>
<evidence type="ECO:0000256" key="2">
    <source>
        <dbReference type="ARBA" id="ARBA00022448"/>
    </source>
</evidence>
<dbReference type="PANTHER" id="PTHR42996">
    <property type="entry name" value="PHOSPHATE-BINDING PROTEIN PSTS"/>
    <property type="match status" value="1"/>
</dbReference>
<feature type="domain" description="PBP" evidence="6">
    <location>
        <begin position="47"/>
        <end position="339"/>
    </location>
</feature>
<keyword evidence="8" id="KW-1185">Reference proteome</keyword>
<comment type="similarity">
    <text evidence="1 4">Belongs to the PstS family.</text>
</comment>
<dbReference type="Gene3D" id="3.40.190.10">
    <property type="entry name" value="Periplasmic binding protein-like II"/>
    <property type="match status" value="2"/>
</dbReference>
<proteinExistence type="inferred from homology"/>